<feature type="region of interest" description="Disordered" evidence="1">
    <location>
        <begin position="24"/>
        <end position="83"/>
    </location>
</feature>
<feature type="chain" id="PRO_5046776013" description="TPR repeat-containing protein" evidence="2">
    <location>
        <begin position="25"/>
        <end position="280"/>
    </location>
</feature>
<dbReference type="Gene3D" id="1.25.40.10">
    <property type="entry name" value="Tetratricopeptide repeat domain"/>
    <property type="match status" value="1"/>
</dbReference>
<organism evidence="3 4">
    <name type="scientific">Blastomonas aquatica</name>
    <dbReference type="NCBI Taxonomy" id="1510276"/>
    <lineage>
        <taxon>Bacteria</taxon>
        <taxon>Pseudomonadati</taxon>
        <taxon>Pseudomonadota</taxon>
        <taxon>Alphaproteobacteria</taxon>
        <taxon>Sphingomonadales</taxon>
        <taxon>Sphingomonadaceae</taxon>
        <taxon>Blastomonas</taxon>
    </lineage>
</organism>
<gene>
    <name evidence="3" type="ORF">GCM10010833_24530</name>
</gene>
<dbReference type="InterPro" id="IPR011990">
    <property type="entry name" value="TPR-like_helical_dom_sf"/>
</dbReference>
<evidence type="ECO:0000313" key="3">
    <source>
        <dbReference type="EMBL" id="GGB68406.1"/>
    </source>
</evidence>
<proteinExistence type="predicted"/>
<evidence type="ECO:0000256" key="1">
    <source>
        <dbReference type="SAM" id="MobiDB-lite"/>
    </source>
</evidence>
<comment type="caution">
    <text evidence="3">The sequence shown here is derived from an EMBL/GenBank/DDBJ whole genome shotgun (WGS) entry which is preliminary data.</text>
</comment>
<feature type="compositionally biased region" description="Polar residues" evidence="1">
    <location>
        <begin position="31"/>
        <end position="50"/>
    </location>
</feature>
<evidence type="ECO:0000313" key="4">
    <source>
        <dbReference type="Proteomes" id="UP000614261"/>
    </source>
</evidence>
<dbReference type="EMBL" id="BMGD01000004">
    <property type="protein sequence ID" value="GGB68406.1"/>
    <property type="molecule type" value="Genomic_DNA"/>
</dbReference>
<keyword evidence="2" id="KW-0732">Signal</keyword>
<keyword evidence="4" id="KW-1185">Reference proteome</keyword>
<evidence type="ECO:0008006" key="5">
    <source>
        <dbReference type="Google" id="ProtNLM"/>
    </source>
</evidence>
<sequence>MMKSAISVLFASTALAFAAAPAVAQDAAEPSTAQPTTDQPSAGQPDSGQSGTAQPGTAQPGTAQPAAAAATQAPAGPLSPEQVEAQNKAIADFSAAQQAQAAGNHAQVISTLEPALPVIREIAGRNPSDIQNAGFLASALTITANSQGALGNIDAIAPLYMEAAPQWTKVYEADKANAGVRGTLISILVNLGNFSLNKQDKMAAQPLFEQALAVTKEGRAADPASADLANFEFASLIGLNQATGEASYLEAAKPIGAELREKGTVSAANQPAVDAILGAA</sequence>
<dbReference type="RefSeq" id="WP_188514729.1">
    <property type="nucleotide sequence ID" value="NZ_BMGD01000004.1"/>
</dbReference>
<dbReference type="Proteomes" id="UP000614261">
    <property type="component" value="Unassembled WGS sequence"/>
</dbReference>
<feature type="compositionally biased region" description="Low complexity" evidence="1">
    <location>
        <begin position="51"/>
        <end position="76"/>
    </location>
</feature>
<reference evidence="4" key="1">
    <citation type="journal article" date="2019" name="Int. J. Syst. Evol. Microbiol.">
        <title>The Global Catalogue of Microorganisms (GCM) 10K type strain sequencing project: providing services to taxonomists for standard genome sequencing and annotation.</title>
        <authorList>
            <consortium name="The Broad Institute Genomics Platform"/>
            <consortium name="The Broad Institute Genome Sequencing Center for Infectious Disease"/>
            <person name="Wu L."/>
            <person name="Ma J."/>
        </authorList>
    </citation>
    <scope>NUCLEOTIDE SEQUENCE [LARGE SCALE GENOMIC DNA]</scope>
    <source>
        <strain evidence="4">CGMCC 1.12851</strain>
    </source>
</reference>
<protein>
    <recommendedName>
        <fullName evidence="5">TPR repeat-containing protein</fullName>
    </recommendedName>
</protein>
<accession>A0ABQ1JK90</accession>
<evidence type="ECO:0000256" key="2">
    <source>
        <dbReference type="SAM" id="SignalP"/>
    </source>
</evidence>
<name>A0ABQ1JK90_9SPHN</name>
<feature type="signal peptide" evidence="2">
    <location>
        <begin position="1"/>
        <end position="24"/>
    </location>
</feature>